<dbReference type="AlphaFoldDB" id="A0A0P9WWC4"/>
<dbReference type="PRINTS" id="PR00455">
    <property type="entry name" value="HTHTETR"/>
</dbReference>
<dbReference type="Pfam" id="PF00440">
    <property type="entry name" value="TetR_N"/>
    <property type="match status" value="1"/>
</dbReference>
<dbReference type="SUPFAM" id="SSF46689">
    <property type="entry name" value="Homeodomain-like"/>
    <property type="match status" value="1"/>
</dbReference>
<dbReference type="PANTHER" id="PTHR30055:SF119">
    <property type="entry name" value="NALC"/>
    <property type="match status" value="1"/>
</dbReference>
<evidence type="ECO:0000313" key="7">
    <source>
        <dbReference type="Proteomes" id="UP001162155"/>
    </source>
</evidence>
<sequence length="204" mass="22436">MRVRTESRRTAIVEAAASVFFEMGYEGASMNEVTRRAGGSKTTLYNYFASKESLFVAVVECHAMAYIAKAVHALQSQVINLPSLRSTLLSFAENVLTVLTNDAEALAVYRMVVGESGRSDVGRIFYESGPQQCIDVLSQVMLTAMQLGLLREAEPPLRASQLLALITTECERRVFQIAPEPLTLHRIGTMAENAVEMFLNGARP</sequence>
<dbReference type="InterPro" id="IPR050109">
    <property type="entry name" value="HTH-type_TetR-like_transc_reg"/>
</dbReference>
<dbReference type="PANTHER" id="PTHR30055">
    <property type="entry name" value="HTH-TYPE TRANSCRIPTIONAL REGULATOR RUTR"/>
    <property type="match status" value="1"/>
</dbReference>
<evidence type="ECO:0000259" key="5">
    <source>
        <dbReference type="PROSITE" id="PS50977"/>
    </source>
</evidence>
<evidence type="ECO:0000256" key="3">
    <source>
        <dbReference type="ARBA" id="ARBA00023163"/>
    </source>
</evidence>
<feature type="domain" description="HTH tetR-type" evidence="5">
    <location>
        <begin position="6"/>
        <end position="66"/>
    </location>
</feature>
<reference evidence="6" key="1">
    <citation type="submission" date="2021-02" db="EMBL/GenBank/DDBJ databases">
        <title>Genome analysis of blister spot of apple pathogen from New York area.</title>
        <authorList>
            <person name="Kandel P."/>
            <person name="Hockett K.L."/>
            <person name="Santander R."/>
            <person name="Acimovic S."/>
        </authorList>
    </citation>
    <scope>NUCLEOTIDE SEQUENCE</scope>
    <source>
        <strain evidence="6">PSP1</strain>
    </source>
</reference>
<dbReference type="FunFam" id="1.10.10.60:FF:000141">
    <property type="entry name" value="TetR family transcriptional regulator"/>
    <property type="match status" value="1"/>
</dbReference>
<evidence type="ECO:0000256" key="2">
    <source>
        <dbReference type="ARBA" id="ARBA00023125"/>
    </source>
</evidence>
<keyword evidence="2 4" id="KW-0238">DNA-binding</keyword>
<dbReference type="GO" id="GO:0003700">
    <property type="term" value="F:DNA-binding transcription factor activity"/>
    <property type="evidence" value="ECO:0007669"/>
    <property type="project" value="TreeGrafter"/>
</dbReference>
<organism evidence="6 7">
    <name type="scientific">Pseudomonas syringae pv. papulans</name>
    <dbReference type="NCBI Taxonomy" id="83963"/>
    <lineage>
        <taxon>Bacteria</taxon>
        <taxon>Pseudomonadati</taxon>
        <taxon>Pseudomonadota</taxon>
        <taxon>Gammaproteobacteria</taxon>
        <taxon>Pseudomonadales</taxon>
        <taxon>Pseudomonadaceae</taxon>
        <taxon>Pseudomonas</taxon>
        <taxon>Pseudomonas syringae</taxon>
    </lineage>
</organism>
<dbReference type="InterPro" id="IPR009057">
    <property type="entry name" value="Homeodomain-like_sf"/>
</dbReference>
<feature type="DNA-binding region" description="H-T-H motif" evidence="4">
    <location>
        <begin position="29"/>
        <end position="48"/>
    </location>
</feature>
<evidence type="ECO:0000256" key="4">
    <source>
        <dbReference type="PROSITE-ProRule" id="PRU00335"/>
    </source>
</evidence>
<proteinExistence type="predicted"/>
<protein>
    <submittedName>
        <fullName evidence="6">TetR/AcrR family transcriptional regulator</fullName>
    </submittedName>
</protein>
<dbReference type="InterPro" id="IPR039536">
    <property type="entry name" value="TetR_C_Proteobacteria"/>
</dbReference>
<dbReference type="Pfam" id="PF14246">
    <property type="entry name" value="TetR_C_7"/>
    <property type="match status" value="1"/>
</dbReference>
<comment type="caution">
    <text evidence="6">The sequence shown here is derived from an EMBL/GenBank/DDBJ whole genome shotgun (WGS) entry which is preliminary data.</text>
</comment>
<accession>A0A0P9WWC4</accession>
<dbReference type="PROSITE" id="PS50977">
    <property type="entry name" value="HTH_TETR_2"/>
    <property type="match status" value="1"/>
</dbReference>
<dbReference type="GO" id="GO:0000976">
    <property type="term" value="F:transcription cis-regulatory region binding"/>
    <property type="evidence" value="ECO:0007669"/>
    <property type="project" value="TreeGrafter"/>
</dbReference>
<evidence type="ECO:0000256" key="1">
    <source>
        <dbReference type="ARBA" id="ARBA00023015"/>
    </source>
</evidence>
<evidence type="ECO:0000313" key="6">
    <source>
        <dbReference type="EMBL" id="MDH4623163.1"/>
    </source>
</evidence>
<dbReference type="EMBL" id="JAFFRZ010000001">
    <property type="protein sequence ID" value="MDH4623163.1"/>
    <property type="molecule type" value="Genomic_DNA"/>
</dbReference>
<dbReference type="Gene3D" id="1.10.357.10">
    <property type="entry name" value="Tetracycline Repressor, domain 2"/>
    <property type="match status" value="1"/>
</dbReference>
<gene>
    <name evidence="6" type="ORF">JW322_15690</name>
</gene>
<dbReference type="InterPro" id="IPR001647">
    <property type="entry name" value="HTH_TetR"/>
</dbReference>
<dbReference type="Proteomes" id="UP001162155">
    <property type="component" value="Unassembled WGS sequence"/>
</dbReference>
<keyword evidence="3" id="KW-0804">Transcription</keyword>
<keyword evidence="1" id="KW-0805">Transcription regulation</keyword>
<dbReference type="RefSeq" id="WP_044311005.1">
    <property type="nucleotide sequence ID" value="NZ_JAFFRY010000117.1"/>
</dbReference>
<name>A0A0P9WWC4_PSESX</name>